<dbReference type="InterPro" id="IPR015590">
    <property type="entry name" value="Aldehyde_DH_dom"/>
</dbReference>
<dbReference type="Gene3D" id="3.40.605.10">
    <property type="entry name" value="Aldehyde Dehydrogenase, Chain A, domain 1"/>
    <property type="match status" value="1"/>
</dbReference>
<name>A0A914QX40_9BILA</name>
<dbReference type="AlphaFoldDB" id="A0A914QX40"/>
<protein>
    <recommendedName>
        <fullName evidence="4">Aldehyde dehydrogenase</fullName>
    </recommendedName>
</protein>
<evidence type="ECO:0000313" key="8">
    <source>
        <dbReference type="WBParaSite" id="PDA_v2.g8408.t1"/>
    </source>
</evidence>
<dbReference type="GO" id="GO:0005737">
    <property type="term" value="C:cytoplasm"/>
    <property type="evidence" value="ECO:0007669"/>
    <property type="project" value="TreeGrafter"/>
</dbReference>
<dbReference type="FunFam" id="3.40.605.10:FF:000004">
    <property type="entry name" value="Aldehyde dehydrogenase"/>
    <property type="match status" value="1"/>
</dbReference>
<accession>A0A914QX40</accession>
<evidence type="ECO:0000259" key="6">
    <source>
        <dbReference type="Pfam" id="PF00171"/>
    </source>
</evidence>
<dbReference type="WBParaSite" id="PDA_v2.g8408.t1">
    <property type="protein sequence ID" value="PDA_v2.g8408.t1"/>
    <property type="gene ID" value="PDA_v2.g8408"/>
</dbReference>
<evidence type="ECO:0000256" key="2">
    <source>
        <dbReference type="ARBA" id="ARBA00023002"/>
    </source>
</evidence>
<evidence type="ECO:0000256" key="1">
    <source>
        <dbReference type="ARBA" id="ARBA00009986"/>
    </source>
</evidence>
<dbReference type="Proteomes" id="UP000887578">
    <property type="component" value="Unplaced"/>
</dbReference>
<dbReference type="SUPFAM" id="SSF53720">
    <property type="entry name" value="ALDH-like"/>
    <property type="match status" value="1"/>
</dbReference>
<dbReference type="InterPro" id="IPR016163">
    <property type="entry name" value="Ald_DH_C"/>
</dbReference>
<dbReference type="PANTHER" id="PTHR43570">
    <property type="entry name" value="ALDEHYDE DEHYDROGENASE"/>
    <property type="match status" value="1"/>
</dbReference>
<proteinExistence type="inferred from homology"/>
<dbReference type="PIRSF" id="PIRSF036492">
    <property type="entry name" value="ALDH"/>
    <property type="match status" value="1"/>
</dbReference>
<keyword evidence="7" id="KW-1185">Reference proteome</keyword>
<dbReference type="CDD" id="cd07087">
    <property type="entry name" value="ALDH_F3-13-14_CALDH-like"/>
    <property type="match status" value="1"/>
</dbReference>
<dbReference type="GO" id="GO:0004029">
    <property type="term" value="F:aldehyde dehydrogenase (NAD+) activity"/>
    <property type="evidence" value="ECO:0007669"/>
    <property type="project" value="TreeGrafter"/>
</dbReference>
<evidence type="ECO:0000256" key="5">
    <source>
        <dbReference type="PIRSR" id="PIRSR036492-1"/>
    </source>
</evidence>
<dbReference type="PANTHER" id="PTHR43570:SF16">
    <property type="entry name" value="ALDEHYDE DEHYDROGENASE TYPE III, ISOFORM Q"/>
    <property type="match status" value="1"/>
</dbReference>
<keyword evidence="3" id="KW-0520">NAD</keyword>
<evidence type="ECO:0000313" key="7">
    <source>
        <dbReference type="Proteomes" id="UP000887578"/>
    </source>
</evidence>
<feature type="active site" evidence="5">
    <location>
        <position position="245"/>
    </location>
</feature>
<feature type="domain" description="Aldehyde dehydrogenase" evidence="6">
    <location>
        <begin position="6"/>
        <end position="432"/>
    </location>
</feature>
<dbReference type="FunFam" id="3.40.309.10:FF:000003">
    <property type="entry name" value="Aldehyde dehydrogenase"/>
    <property type="match status" value="1"/>
</dbReference>
<feature type="active site" evidence="5">
    <location>
        <position position="211"/>
    </location>
</feature>
<dbReference type="GO" id="GO:0006081">
    <property type="term" value="P:aldehyde metabolic process"/>
    <property type="evidence" value="ECO:0007669"/>
    <property type="project" value="InterPro"/>
</dbReference>
<reference evidence="8" key="1">
    <citation type="submission" date="2022-11" db="UniProtKB">
        <authorList>
            <consortium name="WormBaseParasite"/>
        </authorList>
    </citation>
    <scope>IDENTIFICATION</scope>
</reference>
<dbReference type="InterPro" id="IPR016162">
    <property type="entry name" value="Ald_DH_N"/>
</dbReference>
<dbReference type="Gene3D" id="3.40.309.10">
    <property type="entry name" value="Aldehyde Dehydrogenase, Chain A, domain 2"/>
    <property type="match status" value="1"/>
</dbReference>
<dbReference type="Pfam" id="PF00171">
    <property type="entry name" value="Aldedh"/>
    <property type="match status" value="1"/>
</dbReference>
<comment type="similarity">
    <text evidence="1 4">Belongs to the aldehyde dehydrogenase family.</text>
</comment>
<evidence type="ECO:0000256" key="4">
    <source>
        <dbReference type="PIRNR" id="PIRNR036492"/>
    </source>
</evidence>
<dbReference type="InterPro" id="IPR016161">
    <property type="entry name" value="Ald_DH/histidinol_DH"/>
</dbReference>
<keyword evidence="2 4" id="KW-0560">Oxidoreductase</keyword>
<dbReference type="InterPro" id="IPR012394">
    <property type="entry name" value="Aldehyde_DH_NAD(P)"/>
</dbReference>
<sequence>MAFHNLVEAQRKYFLSDATLPLEKRKEVLNTLKRMITENKEDLGKVVHKDLKRHTAYTEAMEVQATLGEIEYFLKHLDEWAAPTKVDTSHSPVDSDAEAFIVKDPKGVVLLIAPWNYPVSMCFWPLVAILGAGNTCIIKPSELAPNSSDLFENLVKKYFDPRHVTIVQGGIPETTDLLKERFDHIMYTGAPPVAKIVMTAAAKHLTPVTLELGGKCPVVVEPDADVKKTAERIVAAKWTNVGQTCITPDYILTPKNFQHKLASAIEEELKKKYGNEPKDHPLYSRIINERHFDRLVDVLDRSNGKVLVKHGADHDREDKFIAPHVIEVEKDDAFMEHEIFGPFLPILSMDNFDDALAYIKSHEKPLASYLFTNDEEKIKQFLAKTTAGGVTINDVHKHIGVKTLPFGGVGNSGQGRYNGKYGFDTFTHEKSVLKRKL</sequence>
<organism evidence="7 8">
    <name type="scientific">Panagrolaimus davidi</name>
    <dbReference type="NCBI Taxonomy" id="227884"/>
    <lineage>
        <taxon>Eukaryota</taxon>
        <taxon>Metazoa</taxon>
        <taxon>Ecdysozoa</taxon>
        <taxon>Nematoda</taxon>
        <taxon>Chromadorea</taxon>
        <taxon>Rhabditida</taxon>
        <taxon>Tylenchina</taxon>
        <taxon>Panagrolaimomorpha</taxon>
        <taxon>Panagrolaimoidea</taxon>
        <taxon>Panagrolaimidae</taxon>
        <taxon>Panagrolaimus</taxon>
    </lineage>
</organism>
<evidence type="ECO:0000256" key="3">
    <source>
        <dbReference type="ARBA" id="ARBA00023027"/>
    </source>
</evidence>